<gene>
    <name evidence="1" type="ORF">A2930_00870</name>
</gene>
<dbReference type="AlphaFoldDB" id="A0A1F5WZN8"/>
<protein>
    <submittedName>
        <fullName evidence="1">Uncharacterized protein</fullName>
    </submittedName>
</protein>
<name>A0A1F5WZN8_9BACT</name>
<reference evidence="1 2" key="1">
    <citation type="journal article" date="2016" name="Nat. Commun.">
        <title>Thousands of microbial genomes shed light on interconnected biogeochemical processes in an aquifer system.</title>
        <authorList>
            <person name="Anantharaman K."/>
            <person name="Brown C.T."/>
            <person name="Hug L.A."/>
            <person name="Sharon I."/>
            <person name="Castelle C.J."/>
            <person name="Probst A.J."/>
            <person name="Thomas B.C."/>
            <person name="Singh A."/>
            <person name="Wilkins M.J."/>
            <person name="Karaoz U."/>
            <person name="Brodie E.L."/>
            <person name="Williams K.H."/>
            <person name="Hubbard S.S."/>
            <person name="Banfield J.F."/>
        </authorList>
    </citation>
    <scope>NUCLEOTIDE SEQUENCE [LARGE SCALE GENOMIC DNA]</scope>
</reference>
<dbReference type="EMBL" id="MFID01000018">
    <property type="protein sequence ID" value="OGF81108.1"/>
    <property type="molecule type" value="Genomic_DNA"/>
</dbReference>
<organism evidence="1 2">
    <name type="scientific">Candidatus Giovannonibacteria bacterium RIFCSPLOWO2_01_FULL_45_34</name>
    <dbReference type="NCBI Taxonomy" id="1798351"/>
    <lineage>
        <taxon>Bacteria</taxon>
        <taxon>Candidatus Giovannoniibacteriota</taxon>
    </lineage>
</organism>
<evidence type="ECO:0000313" key="1">
    <source>
        <dbReference type="EMBL" id="OGF81108.1"/>
    </source>
</evidence>
<sequence length="203" mass="23968">MSWTEQKIKEGFERFFSEHGRYPTAHEIDSYDYLPSSRQIQRKFGGLPFLRQKMGHPTADFTKGEIRSSKARFIGKRGLDYEQLVKKFLIDKFGEMFVHEQQPTSDYTSRFDFVVYAKNKQFGIDVFFPESIRNVVGCVNHKEKIYGKTNFEVIFVQANSAISQENIELLIKRRKNPLPKNIHIFNTDIFFRWANELKPLEII</sequence>
<evidence type="ECO:0000313" key="2">
    <source>
        <dbReference type="Proteomes" id="UP000178114"/>
    </source>
</evidence>
<dbReference type="Proteomes" id="UP000178114">
    <property type="component" value="Unassembled WGS sequence"/>
</dbReference>
<comment type="caution">
    <text evidence="1">The sequence shown here is derived from an EMBL/GenBank/DDBJ whole genome shotgun (WGS) entry which is preliminary data.</text>
</comment>
<proteinExistence type="predicted"/>
<accession>A0A1F5WZN8</accession>